<evidence type="ECO:0000313" key="2">
    <source>
        <dbReference type="EMBL" id="KAH7358970.1"/>
    </source>
</evidence>
<organism evidence="2 3">
    <name type="scientific">Plectosphaerella cucumerina</name>
    <dbReference type="NCBI Taxonomy" id="40658"/>
    <lineage>
        <taxon>Eukaryota</taxon>
        <taxon>Fungi</taxon>
        <taxon>Dikarya</taxon>
        <taxon>Ascomycota</taxon>
        <taxon>Pezizomycotina</taxon>
        <taxon>Sordariomycetes</taxon>
        <taxon>Hypocreomycetidae</taxon>
        <taxon>Glomerellales</taxon>
        <taxon>Plectosphaerellaceae</taxon>
        <taxon>Plectosphaerella</taxon>
    </lineage>
</organism>
<evidence type="ECO:0000313" key="3">
    <source>
        <dbReference type="Proteomes" id="UP000813385"/>
    </source>
</evidence>
<dbReference type="EMBL" id="JAGPXD010000004">
    <property type="protein sequence ID" value="KAH7358970.1"/>
    <property type="molecule type" value="Genomic_DNA"/>
</dbReference>
<protein>
    <submittedName>
        <fullName evidence="2">Uncharacterized protein</fullName>
    </submittedName>
</protein>
<reference evidence="2" key="1">
    <citation type="journal article" date="2021" name="Nat. Commun.">
        <title>Genetic determinants of endophytism in the Arabidopsis root mycobiome.</title>
        <authorList>
            <person name="Mesny F."/>
            <person name="Miyauchi S."/>
            <person name="Thiergart T."/>
            <person name="Pickel B."/>
            <person name="Atanasova L."/>
            <person name="Karlsson M."/>
            <person name="Huettel B."/>
            <person name="Barry K.W."/>
            <person name="Haridas S."/>
            <person name="Chen C."/>
            <person name="Bauer D."/>
            <person name="Andreopoulos W."/>
            <person name="Pangilinan J."/>
            <person name="LaButti K."/>
            <person name="Riley R."/>
            <person name="Lipzen A."/>
            <person name="Clum A."/>
            <person name="Drula E."/>
            <person name="Henrissat B."/>
            <person name="Kohler A."/>
            <person name="Grigoriev I.V."/>
            <person name="Martin F.M."/>
            <person name="Hacquard S."/>
        </authorList>
    </citation>
    <scope>NUCLEOTIDE SEQUENCE</scope>
    <source>
        <strain evidence="2">MPI-CAGE-AT-0016</strain>
    </source>
</reference>
<keyword evidence="1" id="KW-0732">Signal</keyword>
<sequence>MKFLALLPLLGSALGVAVDKNASAHPEQGLTKPKIEEHPQHKLVKNDLDTFLGSLKPDHRKPISPDSFTRIGDYKYTFGPDHLPLSAFNMTPSDITTPNPDISSARLASSLGLAPRDDPDSPFEYNLICRGEGHWASHHATFQCREWLASRTYDHWRVKSSEAVNLCTVKDDKDEVIAHIYADTRSEEYVDVQASAAALAVQGLIDKCGWCTEKVCRTGGTNDLWGYLPWAIHVFAPKKYRDGDE</sequence>
<accession>A0A8K0X2Z7</accession>
<dbReference type="Proteomes" id="UP000813385">
    <property type="component" value="Unassembled WGS sequence"/>
</dbReference>
<proteinExistence type="predicted"/>
<name>A0A8K0X2Z7_9PEZI</name>
<comment type="caution">
    <text evidence="2">The sequence shown here is derived from an EMBL/GenBank/DDBJ whole genome shotgun (WGS) entry which is preliminary data.</text>
</comment>
<feature type="chain" id="PRO_5035432671" evidence="1">
    <location>
        <begin position="16"/>
        <end position="245"/>
    </location>
</feature>
<keyword evidence="3" id="KW-1185">Reference proteome</keyword>
<gene>
    <name evidence="2" type="ORF">B0T11DRAFT_319926</name>
</gene>
<evidence type="ECO:0000256" key="1">
    <source>
        <dbReference type="SAM" id="SignalP"/>
    </source>
</evidence>
<dbReference type="OrthoDB" id="10384509at2759"/>
<feature type="signal peptide" evidence="1">
    <location>
        <begin position="1"/>
        <end position="15"/>
    </location>
</feature>
<dbReference type="AlphaFoldDB" id="A0A8K0X2Z7"/>